<dbReference type="Gene3D" id="2.60.40.1120">
    <property type="entry name" value="Carboxypeptidase-like, regulatory domain"/>
    <property type="match status" value="1"/>
</dbReference>
<dbReference type="Pfam" id="PF13620">
    <property type="entry name" value="CarboxypepD_reg"/>
    <property type="match status" value="1"/>
</dbReference>
<keyword evidence="2" id="KW-0675">Receptor</keyword>
<protein>
    <submittedName>
        <fullName evidence="2">Outer membrane receptor proteins, mostly Fe transport</fullName>
    </submittedName>
</protein>
<dbReference type="Proteomes" id="UP000199149">
    <property type="component" value="Unassembled WGS sequence"/>
</dbReference>
<dbReference type="SUPFAM" id="SSF56935">
    <property type="entry name" value="Porins"/>
    <property type="match status" value="1"/>
</dbReference>
<reference evidence="3" key="1">
    <citation type="submission" date="2016-10" db="EMBL/GenBank/DDBJ databases">
        <authorList>
            <person name="Varghese N."/>
            <person name="Submissions S."/>
        </authorList>
    </citation>
    <scope>NUCLEOTIDE SEQUENCE [LARGE SCALE GENOMIC DNA]</scope>
    <source>
        <strain evidence="3">XJ109</strain>
    </source>
</reference>
<keyword evidence="1" id="KW-0732">Signal</keyword>
<dbReference type="EMBL" id="FOUZ01000005">
    <property type="protein sequence ID" value="SFN02182.1"/>
    <property type="molecule type" value="Genomic_DNA"/>
</dbReference>
<dbReference type="InterPro" id="IPR008969">
    <property type="entry name" value="CarboxyPept-like_regulatory"/>
</dbReference>
<feature type="chain" id="PRO_5011459127" evidence="1">
    <location>
        <begin position="19"/>
        <end position="874"/>
    </location>
</feature>
<dbReference type="SUPFAM" id="SSF49464">
    <property type="entry name" value="Carboxypeptidase regulatory domain-like"/>
    <property type="match status" value="1"/>
</dbReference>
<dbReference type="STRING" id="684065.SAMN05421738_105205"/>
<accession>A0A1I4VLM8</accession>
<evidence type="ECO:0000313" key="2">
    <source>
        <dbReference type="EMBL" id="SFN02182.1"/>
    </source>
</evidence>
<evidence type="ECO:0000313" key="3">
    <source>
        <dbReference type="Proteomes" id="UP000199149"/>
    </source>
</evidence>
<name>A0A1I4VLM8_9FLAO</name>
<organism evidence="2 3">
    <name type="scientific">Algoriella xinjiangensis</name>
    <dbReference type="NCBI Taxonomy" id="684065"/>
    <lineage>
        <taxon>Bacteria</taxon>
        <taxon>Pseudomonadati</taxon>
        <taxon>Bacteroidota</taxon>
        <taxon>Flavobacteriia</taxon>
        <taxon>Flavobacteriales</taxon>
        <taxon>Weeksellaceae</taxon>
        <taxon>Algoriella</taxon>
    </lineage>
</organism>
<gene>
    <name evidence="2" type="ORF">SAMN05421738_105205</name>
</gene>
<dbReference type="AlphaFoldDB" id="A0A1I4VLM8"/>
<keyword evidence="3" id="KW-1185">Reference proteome</keyword>
<sequence length="874" mass="101630">MKYKLTLLFILLSHFIFAQLTISGVVKNEDGKPISGANVTISPSTTDETLAYFITKADGKYTLKIDSPSHETYEIKVRAMNYAFTSDLANQSASNFDFTLQEKAIELKEVKLKESPIRKKGDTIAYDVSNFKDIKDRSIADVIKKMPGIEIETSGRILYQGEPINKYYIEGMDLLGGKYVLANENLSADAVDKVQILENHQPIKILDSLVYSPKAALNIKLKNKITYSGKAELGFGASPMLYQANITPMLFTKKQQMTGSYQGNNRGNDISRQLKTLTLDDLLNESEKFSNEGWLSISTLQTPDFNSERWLDNSINLGTWNHLFKIKKELDLRLNLSYLNDYQKRFGETNTQYFLPTGDIFLNEKKQNYLQTENLNIKATLLRNSAVNYLENIVEFKGDWNNTKGNLIQNDQLIQQNLTKPNKEFSNQFNTIRKIGQQLLTFRSTIAYKEYHENLAITPGVFSDFINQGKPYNDAFQEISFNKFTTNNFIEFSKGLKQFTLQSKVGVKYTNHTMTSDLLADNETINSTFRNNTRWSTFNPYLENKFSYKKNSLNATFGMPLQWYNLSNQSFEIKKSYSRFYIEPKFNLTIDFAKFWKVSTSHNFSNDLGSLTSLHQGFILYKYNSIQQNDANFNEVKKWSSSLRFEYRNPIKSLFINFGYSYNWNENNLLYNYKYNADASTILEVLENENHRKTHSLNAKISQYFSKIKTTFNLSGGYNFTKYDQLLNNNLAEVNNNILTSKFETSFRLLSWTTLEYNYLITNYQNKLSETKARTITNQTHQIALHFFLAEKHYIKFNVDFYLNEDKKLNPNSTFGDLMYRYSLSKKKIDFELSAYNLFNEKYFSQNSFSANNEQRFVYQLRPTQIMLTTRFNF</sequence>
<evidence type="ECO:0000256" key="1">
    <source>
        <dbReference type="SAM" id="SignalP"/>
    </source>
</evidence>
<dbReference type="RefSeq" id="WP_177190268.1">
    <property type="nucleotide sequence ID" value="NZ_FOUZ01000005.1"/>
</dbReference>
<feature type="signal peptide" evidence="1">
    <location>
        <begin position="1"/>
        <end position="18"/>
    </location>
</feature>
<proteinExistence type="predicted"/>